<dbReference type="GO" id="GO:0031640">
    <property type="term" value="P:killing of cells of another organism"/>
    <property type="evidence" value="ECO:0007669"/>
    <property type="project" value="UniProtKB-KW"/>
</dbReference>
<dbReference type="EC" id="3.2.1.17" evidence="2"/>
<dbReference type="PROSITE" id="PS51348">
    <property type="entry name" value="GLYCOSYL_HYDROL_F22_2"/>
    <property type="match status" value="1"/>
</dbReference>
<organism evidence="14 15">
    <name type="scientific">Brenthis ino</name>
    <name type="common">lesser marbled fritillary</name>
    <dbReference type="NCBI Taxonomy" id="405034"/>
    <lineage>
        <taxon>Eukaryota</taxon>
        <taxon>Metazoa</taxon>
        <taxon>Ecdysozoa</taxon>
        <taxon>Arthropoda</taxon>
        <taxon>Hexapoda</taxon>
        <taxon>Insecta</taxon>
        <taxon>Pterygota</taxon>
        <taxon>Neoptera</taxon>
        <taxon>Endopterygota</taxon>
        <taxon>Lepidoptera</taxon>
        <taxon>Glossata</taxon>
        <taxon>Ditrysia</taxon>
        <taxon>Papilionoidea</taxon>
        <taxon>Nymphalidae</taxon>
        <taxon>Heliconiinae</taxon>
        <taxon>Argynnini</taxon>
        <taxon>Brenthis</taxon>
    </lineage>
</organism>
<feature type="compositionally biased region" description="Low complexity" evidence="11">
    <location>
        <begin position="631"/>
        <end position="646"/>
    </location>
</feature>
<dbReference type="Gene3D" id="1.10.530.10">
    <property type="match status" value="1"/>
</dbReference>
<evidence type="ECO:0000256" key="6">
    <source>
        <dbReference type="ARBA" id="ARBA00022801"/>
    </source>
</evidence>
<proteinExistence type="inferred from homology"/>
<dbReference type="SMART" id="SM00263">
    <property type="entry name" value="LYZ1"/>
    <property type="match status" value="1"/>
</dbReference>
<dbReference type="InterPro" id="IPR023346">
    <property type="entry name" value="Lysozyme-like_dom_sf"/>
</dbReference>
<sequence length="701" mass="78151">MIVAALLISAFALATAHVYERCELARDLLKLGINKDDVATWVCIAFHESRFDTAARNPHSGDHGLLQISELYWCGPGKACGVPCSAFRDEDIYDDVQCALRIHEEHTRLQGNGFLAWVVYPHHCKHNAKKYIVDCDSTKTISKYNDAARFIKTFEKNTTAPPLVTYSYTDNKKPGFLVINDLYKESNINEFERSYYNNDKKPFNWLNFKIDNIDELKLPAVGKIQFGQFTTPRPVTTTIDPSLIGIKPPSPRKIESNQFRRRMMTFDGSKRFDYNFDAPAKSTKALSSDIDFLSQNIFLTRARALSTFNLDYLENASRKSTTTVAPKTTKYMSAKTTYVPNIDSNFLSQNIFLNRARALSQLNLDYIENTTKKPTTAVSPKATKHAPAKSTNLPSNDSDISQNIFLNRARALSQLNLDYIENIKPKTTTTVAPKTTTTVAPKTTTTVAPKTTKQYISTTQKSMIERFTVAPNNRRGQTRFTSQFTNLDHKTKIGGATINGSIIRNISMDQSEVKVNTSKVTTTSSLRSLFKFQTITPKPLITSISVSTTEKYEISDKSQATSQTNLPKTSSRFAGNSQTTPKSTTRSTWPTVTNSSSYSFKTLSTTEKPISSTSKISTLEQKGTSTPPKPTSSTEKVSQTSSTTPAAVSTVKTTQSIFDLYLNPTRATITPFKFSSFNNNPFKLRIFSGGTTTPSSVFKNQ</sequence>
<evidence type="ECO:0000256" key="11">
    <source>
        <dbReference type="SAM" id="MobiDB-lite"/>
    </source>
</evidence>
<evidence type="ECO:0000256" key="2">
    <source>
        <dbReference type="ARBA" id="ARBA00012732"/>
    </source>
</evidence>
<dbReference type="InterPro" id="IPR019799">
    <property type="entry name" value="Glyco_hydro_22_CS"/>
</dbReference>
<evidence type="ECO:0000256" key="3">
    <source>
        <dbReference type="ARBA" id="ARBA00020438"/>
    </source>
</evidence>
<feature type="domain" description="Glycosyl hydrolases family 22 (GH22)" evidence="13">
    <location>
        <begin position="80"/>
        <end position="98"/>
    </location>
</feature>
<accession>A0A8J9Y476</accession>
<evidence type="ECO:0000256" key="5">
    <source>
        <dbReference type="ARBA" id="ARBA00022638"/>
    </source>
</evidence>
<keyword evidence="4" id="KW-0929">Antimicrobial</keyword>
<evidence type="ECO:0000256" key="1">
    <source>
        <dbReference type="ARBA" id="ARBA00000632"/>
    </source>
</evidence>
<dbReference type="PANTHER" id="PTHR11407:SF63">
    <property type="entry name" value="LYSOZYME C"/>
    <property type="match status" value="1"/>
</dbReference>
<gene>
    <name evidence="14" type="ORF">BINO364_LOCUS3430</name>
</gene>
<keyword evidence="7" id="KW-1015">Disulfide bond</keyword>
<feature type="non-terminal residue" evidence="14">
    <location>
        <position position="701"/>
    </location>
</feature>
<dbReference type="Proteomes" id="UP000838878">
    <property type="component" value="Chromosome 11"/>
</dbReference>
<evidence type="ECO:0000256" key="12">
    <source>
        <dbReference type="SAM" id="SignalP"/>
    </source>
</evidence>
<dbReference type="GO" id="GO:0042742">
    <property type="term" value="P:defense response to bacterium"/>
    <property type="evidence" value="ECO:0007669"/>
    <property type="project" value="UniProtKB-KW"/>
</dbReference>
<feature type="region of interest" description="Disordered" evidence="11">
    <location>
        <begin position="611"/>
        <end position="646"/>
    </location>
</feature>
<evidence type="ECO:0000256" key="4">
    <source>
        <dbReference type="ARBA" id="ARBA00022529"/>
    </source>
</evidence>
<reference evidence="14" key="1">
    <citation type="submission" date="2021-12" db="EMBL/GenBank/DDBJ databases">
        <authorList>
            <person name="Martin H S."/>
        </authorList>
    </citation>
    <scope>NUCLEOTIDE SEQUENCE</scope>
</reference>
<feature type="compositionally biased region" description="Polar residues" evidence="11">
    <location>
        <begin position="611"/>
        <end position="623"/>
    </location>
</feature>
<feature type="signal peptide" evidence="12">
    <location>
        <begin position="1"/>
        <end position="16"/>
    </location>
</feature>
<evidence type="ECO:0000313" key="15">
    <source>
        <dbReference type="Proteomes" id="UP000838878"/>
    </source>
</evidence>
<dbReference type="EMBL" id="OV170231">
    <property type="protein sequence ID" value="CAH0716729.1"/>
    <property type="molecule type" value="Genomic_DNA"/>
</dbReference>
<name>A0A8J9Y476_9NEOP</name>
<keyword evidence="12" id="KW-0732">Signal</keyword>
<dbReference type="GO" id="GO:0003796">
    <property type="term" value="F:lysozyme activity"/>
    <property type="evidence" value="ECO:0007669"/>
    <property type="project" value="UniProtKB-EC"/>
</dbReference>
<evidence type="ECO:0000256" key="9">
    <source>
        <dbReference type="ARBA" id="ARBA00031262"/>
    </source>
</evidence>
<evidence type="ECO:0000259" key="13">
    <source>
        <dbReference type="PROSITE" id="PS00128"/>
    </source>
</evidence>
<evidence type="ECO:0000256" key="10">
    <source>
        <dbReference type="RuleBase" id="RU004440"/>
    </source>
</evidence>
<feature type="region of interest" description="Disordered" evidence="11">
    <location>
        <begin position="374"/>
        <end position="397"/>
    </location>
</feature>
<dbReference type="Pfam" id="PF00062">
    <property type="entry name" value="Lys"/>
    <property type="match status" value="1"/>
</dbReference>
<dbReference type="PROSITE" id="PS00128">
    <property type="entry name" value="GLYCOSYL_HYDROL_F22_1"/>
    <property type="match status" value="1"/>
</dbReference>
<feature type="chain" id="PRO_5035426509" description="Lysozyme" evidence="12">
    <location>
        <begin position="17"/>
        <end position="701"/>
    </location>
</feature>
<dbReference type="PANTHER" id="PTHR11407">
    <property type="entry name" value="LYSOZYME C"/>
    <property type="match status" value="1"/>
</dbReference>
<dbReference type="OrthoDB" id="195015at2759"/>
<feature type="compositionally biased region" description="Polar residues" evidence="11">
    <location>
        <begin position="557"/>
        <end position="593"/>
    </location>
</feature>
<keyword evidence="5" id="KW-0081">Bacteriolytic enzyme</keyword>
<evidence type="ECO:0000256" key="8">
    <source>
        <dbReference type="ARBA" id="ARBA00023295"/>
    </source>
</evidence>
<dbReference type="AlphaFoldDB" id="A0A8J9Y476"/>
<feature type="region of interest" description="Disordered" evidence="11">
    <location>
        <begin position="554"/>
        <end position="593"/>
    </location>
</feature>
<dbReference type="SUPFAM" id="SSF53955">
    <property type="entry name" value="Lysozyme-like"/>
    <property type="match status" value="1"/>
</dbReference>
<protein>
    <recommendedName>
        <fullName evidence="3">Lysozyme</fullName>
        <ecNumber evidence="2">3.2.1.17</ecNumber>
    </recommendedName>
    <alternativeName>
        <fullName evidence="9">1,4-beta-N-acetylmuramidase</fullName>
    </alternativeName>
</protein>
<comment type="catalytic activity">
    <reaction evidence="1">
        <text>Hydrolysis of (1-&gt;4)-beta-linkages between N-acetylmuramic acid and N-acetyl-D-glucosamine residues in a peptidoglycan and between N-acetyl-D-glucosamine residues in chitodextrins.</text>
        <dbReference type="EC" id="3.2.1.17"/>
    </reaction>
</comment>
<evidence type="ECO:0000313" key="14">
    <source>
        <dbReference type="EMBL" id="CAH0716729.1"/>
    </source>
</evidence>
<dbReference type="PRINTS" id="PR00135">
    <property type="entry name" value="LYZLACT"/>
</dbReference>
<comment type="similarity">
    <text evidence="10">Belongs to the glycosyl hydrolase 22 family.</text>
</comment>
<keyword evidence="8" id="KW-0326">Glycosidase</keyword>
<keyword evidence="6" id="KW-0378">Hydrolase</keyword>
<keyword evidence="15" id="KW-1185">Reference proteome</keyword>
<evidence type="ECO:0000256" key="7">
    <source>
        <dbReference type="ARBA" id="ARBA00023157"/>
    </source>
</evidence>
<dbReference type="InterPro" id="IPR001916">
    <property type="entry name" value="Glyco_hydro_22"/>
</dbReference>
<dbReference type="CDD" id="cd16899">
    <property type="entry name" value="LYZ_C_invert"/>
    <property type="match status" value="1"/>
</dbReference>